<reference evidence="1" key="1">
    <citation type="submission" date="2023-07" db="EMBL/GenBank/DDBJ databases">
        <title>A collection of bacterial strains from the Burkholderia cepacia Research Laboratory and Repository.</title>
        <authorList>
            <person name="Lipuma J."/>
            <person name="Spilker T."/>
            <person name="Caverly L."/>
        </authorList>
    </citation>
    <scope>NUCLEOTIDE SEQUENCE</scope>
    <source>
        <strain evidence="1">AU42020</strain>
    </source>
</reference>
<dbReference type="EMBL" id="JAUJSQ010000005">
    <property type="protein sequence ID" value="MDN7933007.1"/>
    <property type="molecule type" value="Genomic_DNA"/>
</dbReference>
<evidence type="ECO:0000313" key="2">
    <source>
        <dbReference type="Proteomes" id="UP001171606"/>
    </source>
</evidence>
<accession>A0ABT8PCZ2</accession>
<keyword evidence="2" id="KW-1185">Reference proteome</keyword>
<sequence>MAGSIVVASLGASSAHAGGFNCDEKRLTVDADRYVEARPSAKQLADPAHLFGIGADR</sequence>
<dbReference type="Proteomes" id="UP001171606">
    <property type="component" value="Unassembled WGS sequence"/>
</dbReference>
<evidence type="ECO:0000313" key="1">
    <source>
        <dbReference type="EMBL" id="MDN7933007.1"/>
    </source>
</evidence>
<name>A0ABT8PCZ2_9BURK</name>
<comment type="caution">
    <text evidence="1">The sequence shown here is derived from an EMBL/GenBank/DDBJ whole genome shotgun (WGS) entry which is preliminary data.</text>
</comment>
<protein>
    <submittedName>
        <fullName evidence="1">Uncharacterized protein</fullName>
    </submittedName>
</protein>
<proteinExistence type="predicted"/>
<dbReference type="RefSeq" id="WP_174922347.1">
    <property type="nucleotide sequence ID" value="NZ_CABVPT010000039.1"/>
</dbReference>
<gene>
    <name evidence="1" type="ORF">QZM52_17105</name>
</gene>
<organism evidence="1 2">
    <name type="scientific">Burkholderia metallica</name>
    <dbReference type="NCBI Taxonomy" id="488729"/>
    <lineage>
        <taxon>Bacteria</taxon>
        <taxon>Pseudomonadati</taxon>
        <taxon>Pseudomonadota</taxon>
        <taxon>Betaproteobacteria</taxon>
        <taxon>Burkholderiales</taxon>
        <taxon>Burkholderiaceae</taxon>
        <taxon>Burkholderia</taxon>
        <taxon>Burkholderia cepacia complex</taxon>
    </lineage>
</organism>